<feature type="transmembrane region" description="Helical" evidence="6">
    <location>
        <begin position="320"/>
        <end position="339"/>
    </location>
</feature>
<feature type="transmembrane region" description="Helical" evidence="6">
    <location>
        <begin position="267"/>
        <end position="287"/>
    </location>
</feature>
<protein>
    <submittedName>
        <fullName evidence="8">Repressible high-affinity phosphate permease</fullName>
    </submittedName>
</protein>
<evidence type="ECO:0000256" key="3">
    <source>
        <dbReference type="ARBA" id="ARBA00022989"/>
    </source>
</evidence>
<reference evidence="8 9" key="1">
    <citation type="submission" date="2016-03" db="EMBL/GenBank/DDBJ databases">
        <title>Whole genome sequencing of Grifola frondosa 9006-11.</title>
        <authorList>
            <person name="Min B."/>
            <person name="Park H."/>
            <person name="Kim J.-G."/>
            <person name="Cho H."/>
            <person name="Oh Y.-L."/>
            <person name="Kong W.-S."/>
            <person name="Choi I.-G."/>
        </authorList>
    </citation>
    <scope>NUCLEOTIDE SEQUENCE [LARGE SCALE GENOMIC DNA]</scope>
    <source>
        <strain evidence="8 9">9006-11</strain>
    </source>
</reference>
<dbReference type="Proteomes" id="UP000092993">
    <property type="component" value="Unassembled WGS sequence"/>
</dbReference>
<feature type="transmembrane region" description="Helical" evidence="6">
    <location>
        <begin position="296"/>
        <end position="314"/>
    </location>
</feature>
<evidence type="ECO:0000256" key="5">
    <source>
        <dbReference type="SAM" id="MobiDB-lite"/>
    </source>
</evidence>
<evidence type="ECO:0000256" key="1">
    <source>
        <dbReference type="ARBA" id="ARBA00004141"/>
    </source>
</evidence>
<dbReference type="AlphaFoldDB" id="A0A1C7M724"/>
<dbReference type="SUPFAM" id="SSF103473">
    <property type="entry name" value="MFS general substrate transporter"/>
    <property type="match status" value="1"/>
</dbReference>
<dbReference type="Gene3D" id="1.20.1250.20">
    <property type="entry name" value="MFS general substrate transporter like domains"/>
    <property type="match status" value="2"/>
</dbReference>
<dbReference type="PROSITE" id="PS00216">
    <property type="entry name" value="SUGAR_TRANSPORT_1"/>
    <property type="match status" value="1"/>
</dbReference>
<dbReference type="InterPro" id="IPR005829">
    <property type="entry name" value="Sugar_transporter_CS"/>
</dbReference>
<dbReference type="Pfam" id="PF00083">
    <property type="entry name" value="Sugar_tr"/>
    <property type="match status" value="1"/>
</dbReference>
<dbReference type="PROSITE" id="PS50850">
    <property type="entry name" value="MFS"/>
    <property type="match status" value="1"/>
</dbReference>
<feature type="transmembrane region" description="Helical" evidence="6">
    <location>
        <begin position="496"/>
        <end position="520"/>
    </location>
</feature>
<name>A0A1C7M724_GRIFR</name>
<dbReference type="GO" id="GO:0016020">
    <property type="term" value="C:membrane"/>
    <property type="evidence" value="ECO:0007669"/>
    <property type="project" value="UniProtKB-SubCell"/>
</dbReference>
<dbReference type="InterPro" id="IPR020846">
    <property type="entry name" value="MFS_dom"/>
</dbReference>
<evidence type="ECO:0000256" key="6">
    <source>
        <dbReference type="SAM" id="Phobius"/>
    </source>
</evidence>
<evidence type="ECO:0000256" key="4">
    <source>
        <dbReference type="ARBA" id="ARBA00023136"/>
    </source>
</evidence>
<accession>A0A1C7M724</accession>
<dbReference type="PANTHER" id="PTHR24064">
    <property type="entry name" value="SOLUTE CARRIER FAMILY 22 MEMBER"/>
    <property type="match status" value="1"/>
</dbReference>
<feature type="compositionally biased region" description="Low complexity" evidence="5">
    <location>
        <begin position="746"/>
        <end position="764"/>
    </location>
</feature>
<gene>
    <name evidence="8" type="primary">pho-5</name>
    <name evidence="8" type="ORF">A0H81_07709</name>
</gene>
<feature type="transmembrane region" description="Helical" evidence="6">
    <location>
        <begin position="360"/>
        <end position="382"/>
    </location>
</feature>
<feature type="transmembrane region" description="Helical" evidence="6">
    <location>
        <begin position="655"/>
        <end position="677"/>
    </location>
</feature>
<organism evidence="8 9">
    <name type="scientific">Grifola frondosa</name>
    <name type="common">Maitake</name>
    <name type="synonym">Polyporus frondosus</name>
    <dbReference type="NCBI Taxonomy" id="5627"/>
    <lineage>
        <taxon>Eukaryota</taxon>
        <taxon>Fungi</taxon>
        <taxon>Dikarya</taxon>
        <taxon>Basidiomycota</taxon>
        <taxon>Agaricomycotina</taxon>
        <taxon>Agaricomycetes</taxon>
        <taxon>Polyporales</taxon>
        <taxon>Grifolaceae</taxon>
        <taxon>Grifola</taxon>
    </lineage>
</organism>
<evidence type="ECO:0000256" key="2">
    <source>
        <dbReference type="ARBA" id="ARBA00022692"/>
    </source>
</evidence>
<evidence type="ECO:0000313" key="9">
    <source>
        <dbReference type="Proteomes" id="UP000092993"/>
    </source>
</evidence>
<dbReference type="CDD" id="cd17364">
    <property type="entry name" value="MFS_PhT"/>
    <property type="match status" value="1"/>
</dbReference>
<feature type="domain" description="Major facilitator superfamily (MFS) profile" evidence="7">
    <location>
        <begin position="221"/>
        <end position="682"/>
    </location>
</feature>
<feature type="region of interest" description="Disordered" evidence="5">
    <location>
        <begin position="722"/>
        <end position="764"/>
    </location>
</feature>
<dbReference type="STRING" id="5627.A0A1C7M724"/>
<feature type="transmembrane region" description="Helical" evidence="6">
    <location>
        <begin position="557"/>
        <end position="576"/>
    </location>
</feature>
<evidence type="ECO:0000313" key="8">
    <source>
        <dbReference type="EMBL" id="OBZ72700.1"/>
    </source>
</evidence>
<sequence length="764" mass="83299">MHLRCSVCCSVKPYAAVVAVISVHWSISEACCCLVLLLVADVPSQALIRLVGSQFFRSSSATLLALVSSLGSLNRAQLARVSEMLSPFGAIYLLLLEWASPSVRPAGGHLVHHANTDTDFPSSHLLFAASHVSHCAKCYDQAPDGGYRGTLGRTLSCYCYKSRMAMGVYGVPHYFAFYIARRRLASQRSGEDGATGHINERRRALLAEIDNARFSWFHAKVALVSGAGFFTDAYDIFAINIVATMLGSLYGSGHDFSTRTLGTAQEIGIKIATPVGILFGQLLFGWLGDVLGRKRIYGLELIIIMIATFGQTVTASGSGISLIGVLIVWRVAMGIGIGGDYPISAVISSEFSSIHIRGRVMTAVFANQGWGQLMATLVSFIVVLDQMWRLIIGLGCVPAAFALYFRLTIPETPRFTMDIERNIRRAADDVDKILESETYVVDPDAVAQRINAPRATNEDFTSYFSQWQNLKVLVGTAYSWFALDIAFYGLGLNSTIILNAIGFGTTGTSVSTVPGAAAMFQNLRNVSLGNVVLSVAGFVPGYWVTFPFIDSWGRKPIQFMGFAILTVLFITMGFGYDRMIATSAGRGALVFLYCLANFFENFGPNTTTFIIPGEVFPTRYRSTAHGISAASGKFGAVIAQIAFQWLKDVHGTNKFLPHILEMFAFFMFTGIISTLLVPETNQKSLEVLSNESQDEFIQEVPMEERPGYLSGYRPAPIRLHSLDRGGPPTPMNAAIKGSLRPHWRSESSPLPSMSMSMSDLSGSF</sequence>
<feature type="transmembrane region" description="Helical" evidence="6">
    <location>
        <begin position="472"/>
        <end position="490"/>
    </location>
</feature>
<proteinExistence type="predicted"/>
<keyword evidence="4 6" id="KW-0472">Membrane</keyword>
<comment type="caution">
    <text evidence="8">The sequence shown here is derived from an EMBL/GenBank/DDBJ whole genome shotgun (WGS) entry which is preliminary data.</text>
</comment>
<keyword evidence="2 6" id="KW-0812">Transmembrane</keyword>
<comment type="subcellular location">
    <subcellularLocation>
        <location evidence="1">Membrane</location>
        <topology evidence="1">Multi-pass membrane protein</topology>
    </subcellularLocation>
</comment>
<dbReference type="EMBL" id="LUGG01000009">
    <property type="protein sequence ID" value="OBZ72700.1"/>
    <property type="molecule type" value="Genomic_DNA"/>
</dbReference>
<keyword evidence="9" id="KW-1185">Reference proteome</keyword>
<dbReference type="InterPro" id="IPR036259">
    <property type="entry name" value="MFS_trans_sf"/>
</dbReference>
<dbReference type="GO" id="GO:0022857">
    <property type="term" value="F:transmembrane transporter activity"/>
    <property type="evidence" value="ECO:0007669"/>
    <property type="project" value="InterPro"/>
</dbReference>
<keyword evidence="3 6" id="KW-1133">Transmembrane helix</keyword>
<feature type="transmembrane region" description="Helical" evidence="6">
    <location>
        <begin position="221"/>
        <end position="247"/>
    </location>
</feature>
<dbReference type="OrthoDB" id="433512at2759"/>
<dbReference type="InterPro" id="IPR005828">
    <property type="entry name" value="MFS_sugar_transport-like"/>
</dbReference>
<evidence type="ECO:0000259" key="7">
    <source>
        <dbReference type="PROSITE" id="PS50850"/>
    </source>
</evidence>
<feature type="transmembrane region" description="Helical" evidence="6">
    <location>
        <begin position="527"/>
        <end position="545"/>
    </location>
</feature>
<feature type="transmembrane region" description="Helical" evidence="6">
    <location>
        <begin position="388"/>
        <end position="407"/>
    </location>
</feature>